<dbReference type="AlphaFoldDB" id="A0A168MU88"/>
<accession>A0A168MU88</accession>
<dbReference type="InParanoid" id="A0A168MU88"/>
<feature type="compositionally biased region" description="Basic and acidic residues" evidence="1">
    <location>
        <begin position="189"/>
        <end position="199"/>
    </location>
</feature>
<evidence type="ECO:0000313" key="3">
    <source>
        <dbReference type="EMBL" id="SAL99217.1"/>
    </source>
</evidence>
<keyword evidence="4" id="KW-1185">Reference proteome</keyword>
<protein>
    <submittedName>
        <fullName evidence="3">Uncharacterized protein</fullName>
    </submittedName>
</protein>
<name>A0A168MU88_ABSGL</name>
<evidence type="ECO:0000256" key="1">
    <source>
        <dbReference type="SAM" id="MobiDB-lite"/>
    </source>
</evidence>
<reference evidence="3" key="1">
    <citation type="submission" date="2016-04" db="EMBL/GenBank/DDBJ databases">
        <authorList>
            <person name="Evans L.H."/>
            <person name="Alamgir A."/>
            <person name="Owens N."/>
            <person name="Weber N.D."/>
            <person name="Virtaneva K."/>
            <person name="Barbian K."/>
            <person name="Babar A."/>
            <person name="Rosenke K."/>
        </authorList>
    </citation>
    <scope>NUCLEOTIDE SEQUENCE [LARGE SCALE GENOMIC DNA]</scope>
    <source>
        <strain evidence="3">CBS 101.48</strain>
    </source>
</reference>
<evidence type="ECO:0000313" key="4">
    <source>
        <dbReference type="Proteomes" id="UP000078561"/>
    </source>
</evidence>
<feature type="compositionally biased region" description="Basic and acidic residues" evidence="1">
    <location>
        <begin position="223"/>
        <end position="253"/>
    </location>
</feature>
<dbReference type="Proteomes" id="UP000078561">
    <property type="component" value="Unassembled WGS sequence"/>
</dbReference>
<sequence length="273" mass="30978">MRASSCRPLERTIGHYKKKNLSKSKPGISLHFRKVYKGPKSISLLLFSFSLVISIIPSSITSFPFFLPFFFFNKLLYFPRYHVCCWSSSRLVSDHYLSLFWCTLGCGVSPALSAVRVGDVDHSIWEYINEDGYDQSLEHDTHLRSELYSNMVKASTAPVYTPPPSVIFTGSTSRECPGGIDRMKLERAYGRNEGNERNSNETNENNNETNEKTKTKTKRERKQTKDQKDNEDTDPGERGTRAEMEGPRTDGKVRTYSSTGRRTRTPAFGGRGG</sequence>
<gene>
    <name evidence="3" type="primary">ABSGL_04804.1 scaffold 5911</name>
</gene>
<evidence type="ECO:0000256" key="2">
    <source>
        <dbReference type="SAM" id="Phobius"/>
    </source>
</evidence>
<feature type="region of interest" description="Disordered" evidence="1">
    <location>
        <begin position="189"/>
        <end position="273"/>
    </location>
</feature>
<keyword evidence="2" id="KW-0472">Membrane</keyword>
<organism evidence="3">
    <name type="scientific">Absidia glauca</name>
    <name type="common">Pin mould</name>
    <dbReference type="NCBI Taxonomy" id="4829"/>
    <lineage>
        <taxon>Eukaryota</taxon>
        <taxon>Fungi</taxon>
        <taxon>Fungi incertae sedis</taxon>
        <taxon>Mucoromycota</taxon>
        <taxon>Mucoromycotina</taxon>
        <taxon>Mucoromycetes</taxon>
        <taxon>Mucorales</taxon>
        <taxon>Cunninghamellaceae</taxon>
        <taxon>Absidia</taxon>
    </lineage>
</organism>
<keyword evidence="2" id="KW-1133">Transmembrane helix</keyword>
<proteinExistence type="predicted"/>
<keyword evidence="2" id="KW-0812">Transmembrane</keyword>
<feature type="transmembrane region" description="Helical" evidence="2">
    <location>
        <begin position="42"/>
        <end position="71"/>
    </location>
</feature>
<dbReference type="EMBL" id="LT552523">
    <property type="protein sequence ID" value="SAL99217.1"/>
    <property type="molecule type" value="Genomic_DNA"/>
</dbReference>